<dbReference type="Pfam" id="PF09626">
    <property type="entry name" value="DHC"/>
    <property type="match status" value="1"/>
</dbReference>
<reference evidence="8 9" key="1">
    <citation type="submission" date="2017-01" db="EMBL/GenBank/DDBJ databases">
        <authorList>
            <person name="Mah S.A."/>
            <person name="Swanson W.J."/>
            <person name="Moy G.W."/>
            <person name="Vacquier V.D."/>
        </authorList>
    </citation>
    <scope>NUCLEOTIDE SEQUENCE [LARGE SCALE GENOMIC DNA]</scope>
    <source>
        <strain evidence="8 9">DSM 11589</strain>
    </source>
</reference>
<proteinExistence type="predicted"/>
<accession>A0A1N7IU67</accession>
<dbReference type="Gene3D" id="1.20.950.20">
    <property type="entry name" value="Transmembrane di-heme cytochromes, Chain C"/>
    <property type="match status" value="1"/>
</dbReference>
<evidence type="ECO:0000256" key="3">
    <source>
        <dbReference type="ARBA" id="ARBA00022692"/>
    </source>
</evidence>
<dbReference type="GO" id="GO:0020037">
    <property type="term" value="F:heme binding"/>
    <property type="evidence" value="ECO:0007669"/>
    <property type="project" value="TreeGrafter"/>
</dbReference>
<evidence type="ECO:0000313" key="8">
    <source>
        <dbReference type="EMBL" id="SIS40511.1"/>
    </source>
</evidence>
<dbReference type="GO" id="GO:0009055">
    <property type="term" value="F:electron transfer activity"/>
    <property type="evidence" value="ECO:0007669"/>
    <property type="project" value="InterPro"/>
</dbReference>
<evidence type="ECO:0000259" key="7">
    <source>
        <dbReference type="Pfam" id="PF01292"/>
    </source>
</evidence>
<gene>
    <name evidence="8" type="ORF">SAMN05421779_101608</name>
</gene>
<evidence type="ECO:0000313" key="9">
    <source>
        <dbReference type="Proteomes" id="UP000185678"/>
    </source>
</evidence>
<feature type="transmembrane region" description="Helical" evidence="6">
    <location>
        <begin position="141"/>
        <end position="163"/>
    </location>
</feature>
<dbReference type="Pfam" id="PF01292">
    <property type="entry name" value="Ni_hydr_CYTB"/>
    <property type="match status" value="1"/>
</dbReference>
<keyword evidence="3 6" id="KW-0812">Transmembrane</keyword>
<dbReference type="InterPro" id="IPR018588">
    <property type="entry name" value="Dihaem_cytochrome-c"/>
</dbReference>
<feature type="transmembrane region" description="Helical" evidence="6">
    <location>
        <begin position="17"/>
        <end position="36"/>
    </location>
</feature>
<dbReference type="PANTHER" id="PTHR30485">
    <property type="entry name" value="NI/FE-HYDROGENASE 1 B-TYPE CYTOCHROME SUBUNIT"/>
    <property type="match status" value="1"/>
</dbReference>
<evidence type="ECO:0000256" key="5">
    <source>
        <dbReference type="ARBA" id="ARBA00023136"/>
    </source>
</evidence>
<keyword evidence="2" id="KW-1003">Cell membrane</keyword>
<dbReference type="OrthoDB" id="196472at2"/>
<dbReference type="RefSeq" id="WP_076398681.1">
    <property type="nucleotide sequence ID" value="NZ_FTOA01000001.1"/>
</dbReference>
<comment type="subcellular location">
    <subcellularLocation>
        <location evidence="1">Cell membrane</location>
        <topology evidence="1">Multi-pass membrane protein</topology>
    </subcellularLocation>
</comment>
<feature type="transmembrane region" description="Helical" evidence="6">
    <location>
        <begin position="43"/>
        <end position="61"/>
    </location>
</feature>
<evidence type="ECO:0000256" key="4">
    <source>
        <dbReference type="ARBA" id="ARBA00022989"/>
    </source>
</evidence>
<feature type="domain" description="Cytochrome b561 bacterial/Ni-hydrogenase" evidence="7">
    <location>
        <begin position="11"/>
        <end position="188"/>
    </location>
</feature>
<feature type="transmembrane region" description="Helical" evidence="6">
    <location>
        <begin position="209"/>
        <end position="229"/>
    </location>
</feature>
<dbReference type="InterPro" id="IPR051542">
    <property type="entry name" value="Hydrogenase_cytochrome"/>
</dbReference>
<evidence type="ECO:0000256" key="2">
    <source>
        <dbReference type="ARBA" id="ARBA00022475"/>
    </source>
</evidence>
<feature type="transmembrane region" description="Helical" evidence="6">
    <location>
        <begin position="106"/>
        <end position="129"/>
    </location>
</feature>
<keyword evidence="4 6" id="KW-1133">Transmembrane helix</keyword>
<keyword evidence="9" id="KW-1185">Reference proteome</keyword>
<dbReference type="EMBL" id="FTOA01000001">
    <property type="protein sequence ID" value="SIS40511.1"/>
    <property type="molecule type" value="Genomic_DNA"/>
</dbReference>
<evidence type="ECO:0000256" key="1">
    <source>
        <dbReference type="ARBA" id="ARBA00004651"/>
    </source>
</evidence>
<evidence type="ECO:0000256" key="6">
    <source>
        <dbReference type="SAM" id="Phobius"/>
    </source>
</evidence>
<name>A0A1N7IU67_9PROT</name>
<dbReference type="STRING" id="80876.SAMN05421779_101608"/>
<keyword evidence="5 6" id="KW-0472">Membrane</keyword>
<dbReference type="GO" id="GO:0005886">
    <property type="term" value="C:plasma membrane"/>
    <property type="evidence" value="ECO:0007669"/>
    <property type="project" value="UniProtKB-SubCell"/>
</dbReference>
<dbReference type="InterPro" id="IPR011577">
    <property type="entry name" value="Cyt_b561_bac/Ni-Hgenase"/>
</dbReference>
<protein>
    <submittedName>
        <fullName evidence="8">Cytochrome b</fullName>
    </submittedName>
</protein>
<dbReference type="PANTHER" id="PTHR30485:SF2">
    <property type="entry name" value="BLL0597 PROTEIN"/>
    <property type="match status" value="1"/>
</dbReference>
<dbReference type="Proteomes" id="UP000185678">
    <property type="component" value="Unassembled WGS sequence"/>
</dbReference>
<dbReference type="AlphaFoldDB" id="A0A1N7IU67"/>
<dbReference type="InterPro" id="IPR016174">
    <property type="entry name" value="Di-haem_cyt_TM"/>
</dbReference>
<dbReference type="GO" id="GO:0022904">
    <property type="term" value="P:respiratory electron transport chain"/>
    <property type="evidence" value="ECO:0007669"/>
    <property type="project" value="InterPro"/>
</dbReference>
<sequence>MPPSRVPLPPWSLTVRVLHWGLVCCCFAAWGTAWLGPPSALAVHVWVGSSTGFILLVRLLWGLGGPWWERFAFFPLRKATLHLHTRQILSRQYPPEGHAWPGHPPLGAAMVVALLVLILTMVLSGTIAYGGIEKAGPLGSWVPFSIGELAGTLHATMAILLLLAVGGHLLGVIVESRLLGSALVRAMVIGRRDGSHTPPVMIPASLPPLRLWGGASLITLLVGLSALLISGHGPVHPLPLWQTEEEANATAIYEQECGACHMAYPPALLPASSWSDVLATLDDHFGEDASLPAAKVSALQGWLPRHAAESWDNKAGHAFRRVDYHNPTRITATPFWQDHHRQIPIETFRQKNIGSQGNCRACHQDVQSPADSGGFHRAEIAIPPR</sequence>
<dbReference type="SUPFAM" id="SSF81342">
    <property type="entry name" value="Transmembrane di-heme cytochromes"/>
    <property type="match status" value="1"/>
</dbReference>
<organism evidence="8 9">
    <name type="scientific">Insolitispirillum peregrinum</name>
    <dbReference type="NCBI Taxonomy" id="80876"/>
    <lineage>
        <taxon>Bacteria</taxon>
        <taxon>Pseudomonadati</taxon>
        <taxon>Pseudomonadota</taxon>
        <taxon>Alphaproteobacteria</taxon>
        <taxon>Rhodospirillales</taxon>
        <taxon>Novispirillaceae</taxon>
        <taxon>Insolitispirillum</taxon>
    </lineage>
</organism>